<feature type="region of interest" description="Disordered" evidence="1">
    <location>
        <begin position="1"/>
        <end position="36"/>
    </location>
</feature>
<accession>A0ABN9UDX6</accession>
<evidence type="ECO:0000313" key="3">
    <source>
        <dbReference type="Proteomes" id="UP001189429"/>
    </source>
</evidence>
<proteinExistence type="predicted"/>
<name>A0ABN9UDX6_9DINO</name>
<evidence type="ECO:0000313" key="2">
    <source>
        <dbReference type="EMBL" id="CAK0857696.1"/>
    </source>
</evidence>
<reference evidence="2" key="1">
    <citation type="submission" date="2023-10" db="EMBL/GenBank/DDBJ databases">
        <authorList>
            <person name="Chen Y."/>
            <person name="Shah S."/>
            <person name="Dougan E. K."/>
            <person name="Thang M."/>
            <person name="Chan C."/>
        </authorList>
    </citation>
    <scope>NUCLEOTIDE SEQUENCE [LARGE SCALE GENOMIC DNA]</scope>
</reference>
<feature type="region of interest" description="Disordered" evidence="1">
    <location>
        <begin position="598"/>
        <end position="670"/>
    </location>
</feature>
<comment type="caution">
    <text evidence="2">The sequence shown here is derived from an EMBL/GenBank/DDBJ whole genome shotgun (WGS) entry which is preliminary data.</text>
</comment>
<feature type="non-terminal residue" evidence="2">
    <location>
        <position position="670"/>
    </location>
</feature>
<organism evidence="2 3">
    <name type="scientific">Prorocentrum cordatum</name>
    <dbReference type="NCBI Taxonomy" id="2364126"/>
    <lineage>
        <taxon>Eukaryota</taxon>
        <taxon>Sar</taxon>
        <taxon>Alveolata</taxon>
        <taxon>Dinophyceae</taxon>
        <taxon>Prorocentrales</taxon>
        <taxon>Prorocentraceae</taxon>
        <taxon>Prorocentrum</taxon>
    </lineage>
</organism>
<feature type="compositionally biased region" description="Low complexity" evidence="1">
    <location>
        <begin position="616"/>
        <end position="646"/>
    </location>
</feature>
<protein>
    <submittedName>
        <fullName evidence="2">Uncharacterized protein</fullName>
    </submittedName>
</protein>
<dbReference type="Proteomes" id="UP001189429">
    <property type="component" value="Unassembled WGS sequence"/>
</dbReference>
<keyword evidence="3" id="KW-1185">Reference proteome</keyword>
<sequence>MAAFFSQGYRVQAASSTKAEKEEQQEPQEAEAGHPAFAVPPLVKNTFIHDFGTGAEEVPIHAARRCHSEPPLRTPATGAGGPAAELEPEGAPANGIVSALHMMEVEKTANGVLEVAFQQLAHLSPEEIAGALYLAARRLRRPQLEAASALLLQPLLLRLQRMLHVCQQYPAVLAECSDAELTNSLWGLARLYPGAASGVAGWVEGSLSRQEMLNISLSLSRLRVPPHEMRALVDSVAACLAMRDDQVNQLDLFQWDQDTRHTPSAPRSGLPEARVRSAGAAVVPAEFDAGAGVPVSFHGQPDSRAIVGHGPDFGCTGVCSIPAVQPAPQQQSRLGPALELARAHRPAPAGPLLAVGSAQHPRRLESWAHRPSQVELCGWSRPGMQGYVAWQNGLLSPEAMAAERFVEIPALHQTAIFRRAAVEEVLRASGGAYRDGPLARPRGAGAPDDEGAVFGDALDVPVDMWWWLSFFHCGKRCGKVPGPPLFGWRQHPRQHTRTHGRLSIENLRRIKVHFLLRPGGPCSSPQCQRIVVVSVGATLRSWVRAGGARPEVLPPGRRLRGGVEAEQRGRGLPAPPAPAGRGRGGAGDVAALGLRQRDGAQARGGAGARLWRPGHLRGLSPAGAGGAPPRMAPPLGGRLPGASPGAQPTKAAPLKAARRRGAAAAAGERG</sequence>
<gene>
    <name evidence="2" type="ORF">PCOR1329_LOCUS47717</name>
</gene>
<evidence type="ECO:0000256" key="1">
    <source>
        <dbReference type="SAM" id="MobiDB-lite"/>
    </source>
</evidence>
<feature type="region of interest" description="Disordered" evidence="1">
    <location>
        <begin position="553"/>
        <end position="586"/>
    </location>
</feature>
<dbReference type="EMBL" id="CAUYUJ010015749">
    <property type="protein sequence ID" value="CAK0857696.1"/>
    <property type="molecule type" value="Genomic_DNA"/>
</dbReference>